<dbReference type="EMBL" id="JANTYZ010000026">
    <property type="protein sequence ID" value="MCS3866930.1"/>
    <property type="molecule type" value="Genomic_DNA"/>
</dbReference>
<proteinExistence type="predicted"/>
<sequence>MSHSDAEASNDIACVIGGVLIPESFPRRVSYDPPPAQFSSGAIPDTVDGMVTF</sequence>
<dbReference type="Proteomes" id="UP001155034">
    <property type="component" value="Unassembled WGS sequence"/>
</dbReference>
<dbReference type="AlphaFoldDB" id="A0A9X2U505"/>
<evidence type="ECO:0000313" key="2">
    <source>
        <dbReference type="Proteomes" id="UP001155034"/>
    </source>
</evidence>
<comment type="caution">
    <text evidence="1">The sequence shown here is derived from an EMBL/GenBank/DDBJ whole genome shotgun (WGS) entry which is preliminary data.</text>
</comment>
<gene>
    <name evidence="1" type="ORF">GGP82_003513</name>
</gene>
<evidence type="ECO:0000313" key="1">
    <source>
        <dbReference type="EMBL" id="MCS3866930.1"/>
    </source>
</evidence>
<accession>A0A9X2U505</accession>
<protein>
    <submittedName>
        <fullName evidence="1">Uncharacterized protein</fullName>
    </submittedName>
</protein>
<name>A0A9X2U505_9BACT</name>
<reference evidence="1" key="1">
    <citation type="submission" date="2022-08" db="EMBL/GenBank/DDBJ databases">
        <title>Genomic Encyclopedia of Type Strains, Phase V (KMG-V): Genome sequencing to study the core and pangenomes of soil and plant-associated prokaryotes.</title>
        <authorList>
            <person name="Whitman W."/>
        </authorList>
    </citation>
    <scope>NUCLEOTIDE SEQUENCE</scope>
    <source>
        <strain evidence="1">SP2016B</strain>
    </source>
</reference>
<organism evidence="1 2">
    <name type="scientific">Salinibacter ruber</name>
    <dbReference type="NCBI Taxonomy" id="146919"/>
    <lineage>
        <taxon>Bacteria</taxon>
        <taxon>Pseudomonadati</taxon>
        <taxon>Rhodothermota</taxon>
        <taxon>Rhodothermia</taxon>
        <taxon>Rhodothermales</taxon>
        <taxon>Salinibacteraceae</taxon>
        <taxon>Salinibacter</taxon>
    </lineage>
</organism>
<dbReference type="RefSeq" id="WP_259084302.1">
    <property type="nucleotide sequence ID" value="NZ_JANTYZ010000026.1"/>
</dbReference>